<organism evidence="1">
    <name type="scientific">uncultured bacterium</name>
    <name type="common">gcode 4</name>
    <dbReference type="NCBI Taxonomy" id="1234023"/>
    <lineage>
        <taxon>Bacteria</taxon>
        <taxon>environmental samples</taxon>
    </lineage>
</organism>
<dbReference type="AlphaFoldDB" id="K2G4D2"/>
<protein>
    <submittedName>
        <fullName evidence="1">Uncharacterized protein</fullName>
    </submittedName>
</protein>
<name>K2G4D2_9BACT</name>
<comment type="caution">
    <text evidence="1">The sequence shown here is derived from an EMBL/GenBank/DDBJ whole genome shotgun (WGS) entry which is preliminary data.</text>
</comment>
<reference evidence="1" key="1">
    <citation type="journal article" date="2012" name="Science">
        <title>Fermentation, hydrogen, and sulfur metabolism in multiple uncultivated bacterial phyla.</title>
        <authorList>
            <person name="Wrighton K.C."/>
            <person name="Thomas B.C."/>
            <person name="Sharon I."/>
            <person name="Miller C.S."/>
            <person name="Castelle C.J."/>
            <person name="VerBerkmoes N.C."/>
            <person name="Wilkins M.J."/>
            <person name="Hettich R.L."/>
            <person name="Lipton M.S."/>
            <person name="Williams K.H."/>
            <person name="Long P.E."/>
            <person name="Banfield J.F."/>
        </authorList>
    </citation>
    <scope>NUCLEOTIDE SEQUENCE [LARGE SCALE GENOMIC DNA]</scope>
</reference>
<sequence length="188" mass="22860">MQNFRSYLSRYINFGQSWFERLSFVKADKLKWIYLEQFQALWDERLQDVVIVIVPDDLWHKWISPSESHAHENMILFRQGYFESVENPDGIAWMIHELAHCQKFLDSENKEDYFSEMRNPAFIDLPWSTYPNNAVERYAFGRQFRFLRRLGKKREEILGLLEPYYSVKDFPFFNKILDEAFENQHLLI</sequence>
<gene>
    <name evidence="1" type="ORF">ACD_2C00212G0002</name>
</gene>
<evidence type="ECO:0000313" key="1">
    <source>
        <dbReference type="EMBL" id="EKE29162.1"/>
    </source>
</evidence>
<proteinExistence type="predicted"/>
<dbReference type="EMBL" id="AMFJ01000212">
    <property type="protein sequence ID" value="EKE29162.1"/>
    <property type="molecule type" value="Genomic_DNA"/>
</dbReference>
<accession>K2G4D2</accession>